<name>A0ABW2TTC6_9PSEU</name>
<dbReference type="PROSITE" id="PS00622">
    <property type="entry name" value="HTH_LUXR_1"/>
    <property type="match status" value="1"/>
</dbReference>
<keyword evidence="1" id="KW-0805">Transcription regulation</keyword>
<keyword evidence="3" id="KW-0804">Transcription</keyword>
<gene>
    <name evidence="5" type="ORF">ACFQV2_24945</name>
</gene>
<evidence type="ECO:0000256" key="3">
    <source>
        <dbReference type="ARBA" id="ARBA00023163"/>
    </source>
</evidence>
<dbReference type="EMBL" id="JBHTEY010000004">
    <property type="protein sequence ID" value="MFC7616240.1"/>
    <property type="molecule type" value="Genomic_DNA"/>
</dbReference>
<dbReference type="Pfam" id="PF00196">
    <property type="entry name" value="GerE"/>
    <property type="match status" value="1"/>
</dbReference>
<dbReference type="PRINTS" id="PR00038">
    <property type="entry name" value="HTHLUXR"/>
</dbReference>
<dbReference type="SUPFAM" id="SSF46894">
    <property type="entry name" value="C-terminal effector domain of the bipartite response regulators"/>
    <property type="match status" value="1"/>
</dbReference>
<protein>
    <submittedName>
        <fullName evidence="5">LuxR C-terminal-related transcriptional regulator</fullName>
    </submittedName>
</protein>
<comment type="caution">
    <text evidence="5">The sequence shown here is derived from an EMBL/GenBank/DDBJ whole genome shotgun (WGS) entry which is preliminary data.</text>
</comment>
<dbReference type="PANTHER" id="PTHR44688:SF16">
    <property type="entry name" value="DNA-BINDING TRANSCRIPTIONAL ACTIVATOR DEVR_DOSR"/>
    <property type="match status" value="1"/>
</dbReference>
<organism evidence="5 6">
    <name type="scientific">Actinokineospora soli</name>
    <dbReference type="NCBI Taxonomy" id="1048753"/>
    <lineage>
        <taxon>Bacteria</taxon>
        <taxon>Bacillati</taxon>
        <taxon>Actinomycetota</taxon>
        <taxon>Actinomycetes</taxon>
        <taxon>Pseudonocardiales</taxon>
        <taxon>Pseudonocardiaceae</taxon>
        <taxon>Actinokineospora</taxon>
    </lineage>
</organism>
<dbReference type="PANTHER" id="PTHR44688">
    <property type="entry name" value="DNA-BINDING TRANSCRIPTIONAL ACTIVATOR DEVR_DOSR"/>
    <property type="match status" value="1"/>
</dbReference>
<feature type="domain" description="HTH luxR-type" evidence="4">
    <location>
        <begin position="288"/>
        <end position="351"/>
    </location>
</feature>
<dbReference type="InterPro" id="IPR036388">
    <property type="entry name" value="WH-like_DNA-bd_sf"/>
</dbReference>
<dbReference type="InterPro" id="IPR000792">
    <property type="entry name" value="Tscrpt_reg_LuxR_C"/>
</dbReference>
<evidence type="ECO:0000313" key="5">
    <source>
        <dbReference type="EMBL" id="MFC7616240.1"/>
    </source>
</evidence>
<sequence length="351" mass="37406">MADACVWLGHLEPAARFLRDGLRLAEENGAPFLVSTGRTTEARLDWLTGRWAGLAVRTRALVEEYRDLTSMTSELELVLGWLAAAEGNWADAGEHFARTGADTPEDAITPVAVAGCAGTAACLMAGRAHTEAVAAVERALAVVRGKDAWTWAADLAPVAVDAYLATDRADDAARVVEELAAGITGRDAPLATAALARCRGTLARERGEAADWFREAAAGYASLNTPYFAALATEQAAACVASSAPAEAVALLSGVVDAFDDLGAVLDAARSRRALRNLGGGKSPRRGRRCYGKNLSPREREVARMLVAGLTNKEVAERLFLSPRTIEQHVARLFRKLGINSRTQLRPHHLD</sequence>
<dbReference type="Gene3D" id="1.10.10.10">
    <property type="entry name" value="Winged helix-like DNA-binding domain superfamily/Winged helix DNA-binding domain"/>
    <property type="match status" value="1"/>
</dbReference>
<dbReference type="PROSITE" id="PS50043">
    <property type="entry name" value="HTH_LUXR_2"/>
    <property type="match status" value="1"/>
</dbReference>
<dbReference type="CDD" id="cd06170">
    <property type="entry name" value="LuxR_C_like"/>
    <property type="match status" value="1"/>
</dbReference>
<dbReference type="SMART" id="SM00421">
    <property type="entry name" value="HTH_LUXR"/>
    <property type="match status" value="1"/>
</dbReference>
<evidence type="ECO:0000256" key="2">
    <source>
        <dbReference type="ARBA" id="ARBA00023125"/>
    </source>
</evidence>
<dbReference type="Proteomes" id="UP001596512">
    <property type="component" value="Unassembled WGS sequence"/>
</dbReference>
<proteinExistence type="predicted"/>
<keyword evidence="6" id="KW-1185">Reference proteome</keyword>
<evidence type="ECO:0000313" key="6">
    <source>
        <dbReference type="Proteomes" id="UP001596512"/>
    </source>
</evidence>
<keyword evidence="2" id="KW-0238">DNA-binding</keyword>
<dbReference type="InterPro" id="IPR016032">
    <property type="entry name" value="Sig_transdc_resp-reg_C-effctor"/>
</dbReference>
<evidence type="ECO:0000259" key="4">
    <source>
        <dbReference type="PROSITE" id="PS50043"/>
    </source>
</evidence>
<evidence type="ECO:0000256" key="1">
    <source>
        <dbReference type="ARBA" id="ARBA00023015"/>
    </source>
</evidence>
<reference evidence="6" key="1">
    <citation type="journal article" date="2019" name="Int. J. Syst. Evol. Microbiol.">
        <title>The Global Catalogue of Microorganisms (GCM) 10K type strain sequencing project: providing services to taxonomists for standard genome sequencing and annotation.</title>
        <authorList>
            <consortium name="The Broad Institute Genomics Platform"/>
            <consortium name="The Broad Institute Genome Sequencing Center for Infectious Disease"/>
            <person name="Wu L."/>
            <person name="Ma J."/>
        </authorList>
    </citation>
    <scope>NUCLEOTIDE SEQUENCE [LARGE SCALE GENOMIC DNA]</scope>
    <source>
        <strain evidence="6">JCM 17695</strain>
    </source>
</reference>
<accession>A0ABW2TTC6</accession>